<evidence type="ECO:0000256" key="2">
    <source>
        <dbReference type="SAM" id="Phobius"/>
    </source>
</evidence>
<feature type="transmembrane region" description="Helical" evidence="2">
    <location>
        <begin position="110"/>
        <end position="129"/>
    </location>
</feature>
<organism evidence="3 4">
    <name type="scientific">Pedococcus ginsenosidimutans</name>
    <dbReference type="NCBI Taxonomy" id="490570"/>
    <lineage>
        <taxon>Bacteria</taxon>
        <taxon>Bacillati</taxon>
        <taxon>Actinomycetota</taxon>
        <taxon>Actinomycetes</taxon>
        <taxon>Micrococcales</taxon>
        <taxon>Intrasporangiaceae</taxon>
        <taxon>Pedococcus</taxon>
    </lineage>
</organism>
<feature type="transmembrane region" description="Helical" evidence="2">
    <location>
        <begin position="46"/>
        <end position="68"/>
    </location>
</feature>
<accession>A0ABP8YNA7</accession>
<keyword evidence="2" id="KW-0472">Membrane</keyword>
<protein>
    <recommendedName>
        <fullName evidence="5">Bacterial Pleckstrin homology domain-containing protein</fullName>
    </recommendedName>
</protein>
<feature type="transmembrane region" description="Helical" evidence="2">
    <location>
        <begin position="221"/>
        <end position="243"/>
    </location>
</feature>
<reference evidence="4" key="1">
    <citation type="journal article" date="2019" name="Int. J. Syst. Evol. Microbiol.">
        <title>The Global Catalogue of Microorganisms (GCM) 10K type strain sequencing project: providing services to taxonomists for standard genome sequencing and annotation.</title>
        <authorList>
            <consortium name="The Broad Institute Genomics Platform"/>
            <consortium name="The Broad Institute Genome Sequencing Center for Infectious Disease"/>
            <person name="Wu L."/>
            <person name="Ma J."/>
        </authorList>
    </citation>
    <scope>NUCLEOTIDE SEQUENCE [LARGE SCALE GENOMIC DNA]</scope>
    <source>
        <strain evidence="4">JCM 18961</strain>
    </source>
</reference>
<feature type="compositionally biased region" description="Basic and acidic residues" evidence="1">
    <location>
        <begin position="11"/>
        <end position="23"/>
    </location>
</feature>
<feature type="compositionally biased region" description="Low complexity" evidence="1">
    <location>
        <begin position="24"/>
        <end position="36"/>
    </location>
</feature>
<evidence type="ECO:0000256" key="1">
    <source>
        <dbReference type="SAM" id="MobiDB-lite"/>
    </source>
</evidence>
<keyword evidence="4" id="KW-1185">Reference proteome</keyword>
<proteinExistence type="predicted"/>
<sequence>MSSDGQPLTRTTDDSPDRSDRASAADGAAGTTRGGAAEKPYRGMRLWGRVLLVLAAHATLFAATWWSLHPRVGDHNTVPGRVNLLLTAAAAVVFWLVLLQVSSKVPFKALCVLFLLVPFATFLVQYAGFRLWTTEVVQTRGEVVVTQSDRLFNGSSRVWVRDAEGAETTAWSTIGERGVNDYTFATIAVGQRYLLTEDPTGLSVPRIQPLGYDPADYRDDAWRWSAVALLPVLLTEAACVSALTRRRSQLEAMDDKPTRRRTA</sequence>
<feature type="transmembrane region" description="Helical" evidence="2">
    <location>
        <begin position="80"/>
        <end position="98"/>
    </location>
</feature>
<feature type="region of interest" description="Disordered" evidence="1">
    <location>
        <begin position="1"/>
        <end position="36"/>
    </location>
</feature>
<evidence type="ECO:0000313" key="3">
    <source>
        <dbReference type="EMBL" id="GAA4732700.1"/>
    </source>
</evidence>
<dbReference type="RefSeq" id="WP_345505156.1">
    <property type="nucleotide sequence ID" value="NZ_BAABLO010000013.1"/>
</dbReference>
<comment type="caution">
    <text evidence="3">The sequence shown here is derived from an EMBL/GenBank/DDBJ whole genome shotgun (WGS) entry which is preliminary data.</text>
</comment>
<keyword evidence="2" id="KW-1133">Transmembrane helix</keyword>
<keyword evidence="2" id="KW-0812">Transmembrane</keyword>
<dbReference type="Proteomes" id="UP001500556">
    <property type="component" value="Unassembled WGS sequence"/>
</dbReference>
<evidence type="ECO:0008006" key="5">
    <source>
        <dbReference type="Google" id="ProtNLM"/>
    </source>
</evidence>
<dbReference type="EMBL" id="BAABLO010000013">
    <property type="protein sequence ID" value="GAA4732700.1"/>
    <property type="molecule type" value="Genomic_DNA"/>
</dbReference>
<gene>
    <name evidence="3" type="ORF">GCM10025782_35020</name>
</gene>
<name>A0ABP8YNA7_9MICO</name>
<evidence type="ECO:0000313" key="4">
    <source>
        <dbReference type="Proteomes" id="UP001500556"/>
    </source>
</evidence>